<name>A0A7W6IIS7_9HYPH</name>
<dbReference type="InterPro" id="IPR022409">
    <property type="entry name" value="PKD/Chitinase_dom"/>
</dbReference>
<evidence type="ECO:0000256" key="2">
    <source>
        <dbReference type="ARBA" id="ARBA00022989"/>
    </source>
</evidence>
<feature type="domain" description="Cadherin" evidence="3">
    <location>
        <begin position="1782"/>
        <end position="1866"/>
    </location>
</feature>
<dbReference type="Pfam" id="PF00353">
    <property type="entry name" value="HemolysinCabind"/>
    <property type="match status" value="1"/>
</dbReference>
<evidence type="ECO:0000256" key="1">
    <source>
        <dbReference type="ARBA" id="ARBA00022692"/>
    </source>
</evidence>
<dbReference type="SMART" id="SM00089">
    <property type="entry name" value="PKD"/>
    <property type="match status" value="3"/>
</dbReference>
<dbReference type="SUPFAM" id="SSF49313">
    <property type="entry name" value="Cadherin-like"/>
    <property type="match status" value="11"/>
</dbReference>
<feature type="domain" description="Cadherin" evidence="3">
    <location>
        <begin position="414"/>
        <end position="512"/>
    </location>
</feature>
<dbReference type="InterPro" id="IPR001343">
    <property type="entry name" value="Hemolysn_Ca-bd"/>
</dbReference>
<keyword evidence="5" id="KW-1185">Reference proteome</keyword>
<dbReference type="PRINTS" id="PR00205">
    <property type="entry name" value="CADHERIN"/>
</dbReference>
<dbReference type="GO" id="GO:0005886">
    <property type="term" value="C:plasma membrane"/>
    <property type="evidence" value="ECO:0007669"/>
    <property type="project" value="UniProtKB-SubCell"/>
</dbReference>
<dbReference type="InterPro" id="IPR015919">
    <property type="entry name" value="Cadherin-like_sf"/>
</dbReference>
<dbReference type="EMBL" id="JACIDC010000020">
    <property type="protein sequence ID" value="MBB4042129.1"/>
    <property type="molecule type" value="Genomic_DNA"/>
</dbReference>
<dbReference type="SUPFAM" id="SSF51120">
    <property type="entry name" value="beta-Roll"/>
    <property type="match status" value="1"/>
</dbReference>
<proteinExistence type="predicted"/>
<protein>
    <recommendedName>
        <fullName evidence="3">Cadherin domain-containing protein</fullName>
    </recommendedName>
</protein>
<dbReference type="GO" id="GO:0007156">
    <property type="term" value="P:homophilic cell adhesion via plasma membrane adhesion molecules"/>
    <property type="evidence" value="ECO:0007669"/>
    <property type="project" value="InterPro"/>
</dbReference>
<evidence type="ECO:0000313" key="4">
    <source>
        <dbReference type="EMBL" id="MBB4042129.1"/>
    </source>
</evidence>
<dbReference type="RefSeq" id="WP_035460051.1">
    <property type="nucleotide sequence ID" value="NZ_JACIDC010000020.1"/>
</dbReference>
<feature type="domain" description="Cadherin" evidence="3">
    <location>
        <begin position="1391"/>
        <end position="1481"/>
    </location>
</feature>
<dbReference type="Pfam" id="PF00028">
    <property type="entry name" value="Cadherin"/>
    <property type="match status" value="10"/>
</dbReference>
<dbReference type="Gene3D" id="2.150.10.10">
    <property type="entry name" value="Serralysin-like metalloprotease, C-terminal"/>
    <property type="match status" value="1"/>
</dbReference>
<dbReference type="Proteomes" id="UP000519439">
    <property type="component" value="Unassembled WGS sequence"/>
</dbReference>
<dbReference type="PANTHER" id="PTHR24026">
    <property type="entry name" value="FAT ATYPICAL CADHERIN-RELATED"/>
    <property type="match status" value="1"/>
</dbReference>
<accession>A0A7W6IIS7</accession>
<feature type="domain" description="Cadherin" evidence="3">
    <location>
        <begin position="1685"/>
        <end position="1775"/>
    </location>
</feature>
<evidence type="ECO:0000313" key="5">
    <source>
        <dbReference type="Proteomes" id="UP000519439"/>
    </source>
</evidence>
<dbReference type="CDD" id="cd11304">
    <property type="entry name" value="Cadherin_repeat"/>
    <property type="match status" value="11"/>
</dbReference>
<dbReference type="Gene3D" id="2.60.40.60">
    <property type="entry name" value="Cadherins"/>
    <property type="match status" value="11"/>
</dbReference>
<dbReference type="InterPro" id="IPR002126">
    <property type="entry name" value="Cadherin-like_dom"/>
</dbReference>
<dbReference type="SMART" id="SM00112">
    <property type="entry name" value="CA"/>
    <property type="match status" value="11"/>
</dbReference>
<keyword evidence="2" id="KW-0472">Membrane</keyword>
<feature type="domain" description="Cadherin" evidence="3">
    <location>
        <begin position="616"/>
        <end position="708"/>
    </location>
</feature>
<keyword evidence="2" id="KW-1133">Transmembrane helix</keyword>
<dbReference type="InterPro" id="IPR006644">
    <property type="entry name" value="Cadg"/>
</dbReference>
<reference evidence="4 5" key="1">
    <citation type="submission" date="2020-08" db="EMBL/GenBank/DDBJ databases">
        <title>Genomic Encyclopedia of Type Strains, Phase IV (KMG-IV): sequencing the most valuable type-strain genomes for metagenomic binning, comparative biology and taxonomic classification.</title>
        <authorList>
            <person name="Goeker M."/>
        </authorList>
    </citation>
    <scope>NUCLEOTIDE SEQUENCE [LARGE SCALE GENOMIC DNA]</scope>
    <source>
        <strain evidence="4 5">DSM 15743</strain>
    </source>
</reference>
<dbReference type="GO" id="GO:0005509">
    <property type="term" value="F:calcium ion binding"/>
    <property type="evidence" value="ECO:0007669"/>
    <property type="project" value="InterPro"/>
</dbReference>
<dbReference type="PRINTS" id="PR00313">
    <property type="entry name" value="CABNDNGRPT"/>
</dbReference>
<feature type="domain" description="Cadherin" evidence="3">
    <location>
        <begin position="1586"/>
        <end position="1685"/>
    </location>
</feature>
<gene>
    <name evidence="4" type="ORF">GGR34_003814</name>
</gene>
<organism evidence="4 5">
    <name type="scientific">Microvirga flocculans</name>
    <dbReference type="NCBI Taxonomy" id="217168"/>
    <lineage>
        <taxon>Bacteria</taxon>
        <taxon>Pseudomonadati</taxon>
        <taxon>Pseudomonadota</taxon>
        <taxon>Alphaproteobacteria</taxon>
        <taxon>Hyphomicrobiales</taxon>
        <taxon>Methylobacteriaceae</taxon>
        <taxon>Microvirga</taxon>
    </lineage>
</organism>
<feature type="domain" description="Cadherin" evidence="3">
    <location>
        <begin position="912"/>
        <end position="1000"/>
    </location>
</feature>
<feature type="domain" description="Cadherin" evidence="3">
    <location>
        <begin position="715"/>
        <end position="806"/>
    </location>
</feature>
<dbReference type="InterPro" id="IPR011049">
    <property type="entry name" value="Serralysin-like_metalloprot_C"/>
</dbReference>
<sequence>MTELTIQAASAGGNDAPTDIIVVKSDGEVGVPPMTGNQTNATVTALADGGYVVTWELFGLFGVRPDLYLQKYDASGLEVGSEILINTTKAGDQTAVSVTALSDGGFVAVWEAEAVDDDRFGIALQRFDATGGKVGGEIQVNTSWRYEQRFPSIATLSNGDLVVAWESEIWDGTGPHKIIALQRYDATGAPVGGETKVNTTESNGINFAKVEALPDGGYIVAWQIYTYDAVLNYSAPDIYLQRYDASGAKVGGEILVNTYTGYYQQSPVITVLSGGGYVVVWHTFTNGQDIARDGVYLQQFDASGVKVGGEIRVDTTSAYMLPSGLEFPAITALTDGGYVVAWTANDGSGTGIYLQRFNAAGVKIGGEVLVNTGTTSDQSSPRITALSDGGYVVTWESIATPSGVFMQRFDAWGQKVVAEHSVAENATAGTVICTLSAIDPDAGDTFTYSLVDNAGGRFEIVGSQLRIKAGASLDYESAASHQVTVRVTDQDGLSYTETLTITLADVNEAPTGLNLSTSSIAENTAAGTVVGTLSASDQDAASTFTYSIKSDPDGKFEIIGNQLRLKAGSSLDCEAQSSHIVTVRVTDQGGLTYDKAFTVTVTNVNEAPTDIALSGATVSENAASGTVIGTLSASDPDAGSTFTYAILNDPSGKFEVVGNQLRLKAGASFNYESASSHQLTVRVADQNGLVHDKTFTIAVTNVNEAPTALNLSATTIAESATGGTVIGTLSAMDPDAGSSFTYAIQNDPDGKFEIVGNQLRLKNGASLDFEGAQAHQVTVRVTDQGGLTYDKAFTVAVTNVNEAPTDIALSGATVSENAASGTVIGALSADDPDAGETFTYAIQSDPDGKFEIVGNQLKVKAGVSLDFESKASHQVTVTVKDQGGLSHDEIFTITVTDGNDAPTAVALSNAVVSEDAAAGTLIGTLSASDPNTGDTFIYTLVDDAGGRFEIVGHELRLKGDVDYESAASHQVKVRVTDQGGLTHDEVFAIGVSNSPDAPTDIVTVKVDGETLVSAAIYDQYNPSVTSLPDGGFVVAWEIWGNGVYLQRYDAAGEKIGSETHVTSTYWRGNLPAITALADGGYVVTWQSILGSDGSNWGIYSQRFDAAGAKVGGETLVNTTTAGDQTLPHVAALPDGGYLVTWESRDQDESGSSVYLQRYDDSGAAIGGEIFVNTTTSRTNIYPEIVALSGGGYVIAWESDDPIAYGRVYLQRYTADGTPVDGAMPVDTTQVFGQSDPAMTALSDGGFVVTWGAYDADNGGIFLQRYDASGAKIGGVVLVNTTTAYSQIFPDVTALPDGGYVVTWTTRYYGGSTADIYLQQFDAAGAKVGGEVLINTTTTGLQETASVSALADGGYVVTWRSLEDTQTLGAPAIIYQQRFDSTGAKVVAKHALAEDMAGNAVVCTLSTIDSDAGDTFTYSLEDDAGGRFEIVGNQLRLKAGASLDYESASSHQVTVRVTDQTGRSLAKVITVDITNVNETPTDIDLSNATILENAAWGAVIGALSATDLDAGYTFTYAILSDPDGKFEILGNQLRLKAGAHLDYETGTLHNVTVRVTDQGGLSHDKAFVISVLDANDAPTSIVLSGTSIAEDAAAGTVIGALSANDPDAGEIFSYTLDDDAQGRFEIVGNQLRLKAEDSLDYESATSHQVVVRVTDQGGLTHTETLVIDVSDVNETPTGVTLSFPRISEDATAGALVGTLSAVDFDAGDTLTYSLVDNAEGRFEIVGNQLRLAAGSSLDYESATSHQVTVRVTDQNGLSIDQVIAIAVDDVNEAPTSLILTGGTVREASATGTVVGTLSSQDPDADTSFTYKLLDNAGGRFAISGNKIVVSEGVRIDYEQTTSHWVTVQVADEHGATYNRKFRINVLDLAVEKMAGGAGSDLLKGGSGRDAFKGGAGNDTLWGGPGNDTLQGDAGRDVFVFDTKPNGSSNKDKLADFSVKDDAIWLDNKVFTKLGKAGSETKPAQLKKEFFTIGSKAKDKNDYLVYDNKKGVLYYDADGSGSKYKQVEIATLSKKLAMTYKDFFVI</sequence>
<feature type="domain" description="Cadherin" evidence="3">
    <location>
        <begin position="1481"/>
        <end position="1579"/>
    </location>
</feature>
<dbReference type="SMART" id="SM00736">
    <property type="entry name" value="CADG"/>
    <property type="match status" value="7"/>
</dbReference>
<dbReference type="PROSITE" id="PS50268">
    <property type="entry name" value="CADHERIN_2"/>
    <property type="match status" value="11"/>
</dbReference>
<keyword evidence="1" id="KW-0812">Transmembrane</keyword>
<feature type="domain" description="Cadherin" evidence="3">
    <location>
        <begin position="812"/>
        <end position="904"/>
    </location>
</feature>
<dbReference type="PANTHER" id="PTHR24026:SF126">
    <property type="entry name" value="PROTOCADHERIN FAT 4"/>
    <property type="match status" value="1"/>
</dbReference>
<comment type="caution">
    <text evidence="4">The sequence shown here is derived from an EMBL/GenBank/DDBJ whole genome shotgun (WGS) entry which is preliminary data.</text>
</comment>
<feature type="domain" description="Cadherin" evidence="3">
    <location>
        <begin position="519"/>
        <end position="610"/>
    </location>
</feature>
<evidence type="ECO:0000259" key="3">
    <source>
        <dbReference type="PROSITE" id="PS50268"/>
    </source>
</evidence>